<dbReference type="EMBL" id="PQSP01000001">
    <property type="protein sequence ID" value="RUS67840.1"/>
    <property type="molecule type" value="Genomic_DNA"/>
</dbReference>
<keyword evidence="2" id="KW-1185">Reference proteome</keyword>
<accession>A0A433SGL1</accession>
<name>A0A433SGL1_9BURK</name>
<reference evidence="1 2" key="1">
    <citation type="submission" date="2018-01" db="EMBL/GenBank/DDBJ databases">
        <title>Saezia sanguinis gen. nov., sp. nov., in the order Burkholderiales isolated from human blood.</title>
        <authorList>
            <person name="Medina-Pascual M.J."/>
            <person name="Valdezate S."/>
            <person name="Monzon S."/>
            <person name="Cuesta I."/>
            <person name="Carrasco G."/>
            <person name="Villalon P."/>
            <person name="Saez-Nieto J.A."/>
        </authorList>
    </citation>
    <scope>NUCLEOTIDE SEQUENCE [LARGE SCALE GENOMIC DNA]</scope>
    <source>
        <strain evidence="1 2">CNM695-12</strain>
    </source>
</reference>
<dbReference type="AlphaFoldDB" id="A0A433SGL1"/>
<organism evidence="1 2">
    <name type="scientific">Saezia sanguinis</name>
    <dbReference type="NCBI Taxonomy" id="1965230"/>
    <lineage>
        <taxon>Bacteria</taxon>
        <taxon>Pseudomonadati</taxon>
        <taxon>Pseudomonadota</taxon>
        <taxon>Betaproteobacteria</taxon>
        <taxon>Burkholderiales</taxon>
        <taxon>Saeziaceae</taxon>
        <taxon>Saezia</taxon>
    </lineage>
</organism>
<comment type="caution">
    <text evidence="1">The sequence shown here is derived from an EMBL/GenBank/DDBJ whole genome shotgun (WGS) entry which is preliminary data.</text>
</comment>
<sequence>MRFFILIILFLYSICNAENSGDYYYYRISRDSNFIIISPKTNGFGVKDVISDAEFCNVDINFHCFSSGVMKFAVPQGNIEVKEWEYNGELYKIVNYYHINHGYDLWVIEKTTNYKMWFVWSSYYGLTMLGEGDADNQVGGVYVLDGFCGFGASGVCEFN</sequence>
<dbReference type="Proteomes" id="UP000286947">
    <property type="component" value="Unassembled WGS sequence"/>
</dbReference>
<evidence type="ECO:0000313" key="1">
    <source>
        <dbReference type="EMBL" id="RUS67840.1"/>
    </source>
</evidence>
<gene>
    <name evidence="1" type="ORF">CUZ56_00320</name>
</gene>
<dbReference type="RefSeq" id="WP_126977557.1">
    <property type="nucleotide sequence ID" value="NZ_PQSP01000001.1"/>
</dbReference>
<evidence type="ECO:0000313" key="2">
    <source>
        <dbReference type="Proteomes" id="UP000286947"/>
    </source>
</evidence>
<proteinExistence type="predicted"/>
<protein>
    <submittedName>
        <fullName evidence="1">Uncharacterized protein</fullName>
    </submittedName>
</protein>